<reference evidence="2" key="1">
    <citation type="submission" date="2022-07" db="EMBL/GenBank/DDBJ databases">
        <authorList>
            <person name="Macas J."/>
            <person name="Novak P."/>
            <person name="Neumann P."/>
        </authorList>
    </citation>
    <scope>NUCLEOTIDE SEQUENCE</scope>
</reference>
<sequence length="114" mass="13104">MPLGSSMFYRRWYNVCDDYEESSSGSFSVGMISHVHTYLLLILRIIIVNFYTHMSIRSLRLALKQGRVSDSSGPLDRELDGRRCWAHPFADLEVVLVAFLPSDAARHSALWQRI</sequence>
<organism evidence="2 3">
    <name type="scientific">Cuscuta epithymum</name>
    <dbReference type="NCBI Taxonomy" id="186058"/>
    <lineage>
        <taxon>Eukaryota</taxon>
        <taxon>Viridiplantae</taxon>
        <taxon>Streptophyta</taxon>
        <taxon>Embryophyta</taxon>
        <taxon>Tracheophyta</taxon>
        <taxon>Spermatophyta</taxon>
        <taxon>Magnoliopsida</taxon>
        <taxon>eudicotyledons</taxon>
        <taxon>Gunneridae</taxon>
        <taxon>Pentapetalae</taxon>
        <taxon>asterids</taxon>
        <taxon>lamiids</taxon>
        <taxon>Solanales</taxon>
        <taxon>Convolvulaceae</taxon>
        <taxon>Cuscuteae</taxon>
        <taxon>Cuscuta</taxon>
        <taxon>Cuscuta subgen. Cuscuta</taxon>
    </lineage>
</organism>
<keyword evidence="1" id="KW-0472">Membrane</keyword>
<evidence type="ECO:0000256" key="1">
    <source>
        <dbReference type="SAM" id="Phobius"/>
    </source>
</evidence>
<keyword evidence="1" id="KW-1133">Transmembrane helix</keyword>
<dbReference type="AlphaFoldDB" id="A0AAV0DWL4"/>
<proteinExistence type="predicted"/>
<dbReference type="EMBL" id="CAMAPF010000144">
    <property type="protein sequence ID" value="CAH9107396.1"/>
    <property type="molecule type" value="Genomic_DNA"/>
</dbReference>
<keyword evidence="1" id="KW-0812">Transmembrane</keyword>
<gene>
    <name evidence="2" type="ORF">CEPIT_LOCUS17968</name>
</gene>
<evidence type="ECO:0000313" key="3">
    <source>
        <dbReference type="Proteomes" id="UP001152523"/>
    </source>
</evidence>
<accession>A0AAV0DWL4</accession>
<name>A0AAV0DWL4_9ASTE</name>
<keyword evidence="3" id="KW-1185">Reference proteome</keyword>
<protein>
    <submittedName>
        <fullName evidence="2">Uncharacterized protein</fullName>
    </submittedName>
</protein>
<comment type="caution">
    <text evidence="2">The sequence shown here is derived from an EMBL/GenBank/DDBJ whole genome shotgun (WGS) entry which is preliminary data.</text>
</comment>
<feature type="transmembrane region" description="Helical" evidence="1">
    <location>
        <begin position="31"/>
        <end position="51"/>
    </location>
</feature>
<dbReference type="Proteomes" id="UP001152523">
    <property type="component" value="Unassembled WGS sequence"/>
</dbReference>
<evidence type="ECO:0000313" key="2">
    <source>
        <dbReference type="EMBL" id="CAH9107396.1"/>
    </source>
</evidence>